<reference evidence="3" key="1">
    <citation type="journal article" date="2020" name="mSystems">
        <title>Genome- and Community-Level Interaction Insights into Carbon Utilization and Element Cycling Functions of Hydrothermarchaeota in Hydrothermal Sediment.</title>
        <authorList>
            <person name="Zhou Z."/>
            <person name="Liu Y."/>
            <person name="Xu W."/>
            <person name="Pan J."/>
            <person name="Luo Z.H."/>
            <person name="Li M."/>
        </authorList>
    </citation>
    <scope>NUCLEOTIDE SEQUENCE [LARGE SCALE GENOMIC DNA]</scope>
    <source>
        <strain evidence="3">SpSt-23</strain>
    </source>
</reference>
<dbReference type="InterPro" id="IPR024654">
    <property type="entry name" value="Calcineurin-like_PHP_lpxH"/>
</dbReference>
<dbReference type="Gene3D" id="3.60.21.10">
    <property type="match status" value="1"/>
</dbReference>
<gene>
    <name evidence="3" type="ORF">ENP55_01700</name>
</gene>
<dbReference type="PANTHER" id="PTHR11124">
    <property type="entry name" value="VACUOLAR SORTING PROTEIN VPS29"/>
    <property type="match status" value="1"/>
</dbReference>
<dbReference type="EC" id="3.1.4.-" evidence="1"/>
<dbReference type="NCBIfam" id="TIGR00040">
    <property type="entry name" value="yfcE"/>
    <property type="match status" value="1"/>
</dbReference>
<dbReference type="InterPro" id="IPR000979">
    <property type="entry name" value="Phosphodiesterase_MJ0936/Vps29"/>
</dbReference>
<comment type="caution">
    <text evidence="3">The sequence shown here is derived from an EMBL/GenBank/DDBJ whole genome shotgun (WGS) entry which is preliminary data.</text>
</comment>
<dbReference type="AlphaFoldDB" id="A0A7C2FXH0"/>
<dbReference type="SUPFAM" id="SSF56300">
    <property type="entry name" value="Metallo-dependent phosphatases"/>
    <property type="match status" value="1"/>
</dbReference>
<dbReference type="GO" id="GO:0046872">
    <property type="term" value="F:metal ion binding"/>
    <property type="evidence" value="ECO:0007669"/>
    <property type="project" value="UniProtKB-KW"/>
</dbReference>
<comment type="cofactor">
    <cofactor evidence="1">
        <name>a divalent metal cation</name>
        <dbReference type="ChEBI" id="CHEBI:60240"/>
    </cofactor>
</comment>
<protein>
    <recommendedName>
        <fullName evidence="1">Phosphoesterase</fullName>
        <ecNumber evidence="1">3.1.4.-</ecNumber>
    </recommendedName>
</protein>
<comment type="similarity">
    <text evidence="1">Belongs to the metallophosphoesterase superfamily. YfcE family.</text>
</comment>
<sequence>MTIILVLGDTHIPDRAVKVPEPLVRLVESKPWNYVLFTGDLTTGEVKTWVEKLGEKALIIKGNMDFLPLPAYQKLTLNNYVIGLHHGHGIFPRGDSKKLAKLAETMGADVLVTGHTHVPFVKTDPSGKILLLNPGSATGAWSGELEAGPPSVMIVEVDNGIFKIRLFKLVGSIIREATFSAEKRDKWYLSAGLNY</sequence>
<evidence type="ECO:0000313" key="3">
    <source>
        <dbReference type="EMBL" id="HEF87025.1"/>
    </source>
</evidence>
<evidence type="ECO:0000256" key="1">
    <source>
        <dbReference type="RuleBase" id="RU362039"/>
    </source>
</evidence>
<keyword evidence="1" id="KW-0479">Metal-binding</keyword>
<dbReference type="InterPro" id="IPR029052">
    <property type="entry name" value="Metallo-depent_PP-like"/>
</dbReference>
<dbReference type="EMBL" id="DSJT01000005">
    <property type="protein sequence ID" value="HEF87025.1"/>
    <property type="molecule type" value="Genomic_DNA"/>
</dbReference>
<feature type="domain" description="Calcineurin-like phosphoesterase" evidence="2">
    <location>
        <begin position="4"/>
        <end position="159"/>
    </location>
</feature>
<proteinExistence type="inferred from homology"/>
<evidence type="ECO:0000259" key="2">
    <source>
        <dbReference type="Pfam" id="PF12850"/>
    </source>
</evidence>
<dbReference type="Pfam" id="PF12850">
    <property type="entry name" value="Metallophos_2"/>
    <property type="match status" value="1"/>
</dbReference>
<accession>A0A7C2FXH0</accession>
<dbReference type="GO" id="GO:0016787">
    <property type="term" value="F:hydrolase activity"/>
    <property type="evidence" value="ECO:0007669"/>
    <property type="project" value="UniProtKB-UniRule"/>
</dbReference>
<name>A0A7C2FXH0_9CREN</name>
<organism evidence="3">
    <name type="scientific">Thermosphaera aggregans</name>
    <dbReference type="NCBI Taxonomy" id="54254"/>
    <lineage>
        <taxon>Archaea</taxon>
        <taxon>Thermoproteota</taxon>
        <taxon>Thermoprotei</taxon>
        <taxon>Desulfurococcales</taxon>
        <taxon>Desulfurococcaceae</taxon>
        <taxon>Thermosphaera</taxon>
    </lineage>
</organism>